<evidence type="ECO:0000259" key="2">
    <source>
        <dbReference type="Pfam" id="PF00857"/>
    </source>
</evidence>
<dbReference type="Pfam" id="PF00857">
    <property type="entry name" value="Isochorismatase"/>
    <property type="match status" value="1"/>
</dbReference>
<dbReference type="SUPFAM" id="SSF52499">
    <property type="entry name" value="Isochorismatase-like hydrolases"/>
    <property type="match status" value="1"/>
</dbReference>
<feature type="domain" description="Isochorismatase-like" evidence="2">
    <location>
        <begin position="5"/>
        <end position="167"/>
    </location>
</feature>
<evidence type="ECO:0000256" key="1">
    <source>
        <dbReference type="ARBA" id="ARBA00022801"/>
    </source>
</evidence>
<dbReference type="Gene3D" id="3.40.50.850">
    <property type="entry name" value="Isochorismatase-like"/>
    <property type="match status" value="1"/>
</dbReference>
<dbReference type="InterPro" id="IPR036380">
    <property type="entry name" value="Isochorismatase-like_sf"/>
</dbReference>
<name>A0A497EUM3_9CREN</name>
<dbReference type="PANTHER" id="PTHR43540">
    <property type="entry name" value="PEROXYUREIDOACRYLATE/UREIDOACRYLATE AMIDOHYDROLASE-RELATED"/>
    <property type="match status" value="1"/>
</dbReference>
<dbReference type="AlphaFoldDB" id="A0A497EUM3"/>
<gene>
    <name evidence="3" type="ORF">DRJ31_01355</name>
</gene>
<evidence type="ECO:0000313" key="4">
    <source>
        <dbReference type="Proteomes" id="UP000278475"/>
    </source>
</evidence>
<dbReference type="InterPro" id="IPR000868">
    <property type="entry name" value="Isochorismatase-like_dom"/>
</dbReference>
<keyword evidence="1 3" id="KW-0378">Hydrolase</keyword>
<evidence type="ECO:0000313" key="3">
    <source>
        <dbReference type="EMBL" id="RLE50410.1"/>
    </source>
</evidence>
<dbReference type="InterPro" id="IPR016291">
    <property type="entry name" value="Isochorismatase"/>
</dbReference>
<dbReference type="CDD" id="cd00431">
    <property type="entry name" value="cysteine_hydrolases"/>
    <property type="match status" value="1"/>
</dbReference>
<proteinExistence type="predicted"/>
<dbReference type="GO" id="GO:0008908">
    <property type="term" value="F:isochorismatase activity"/>
    <property type="evidence" value="ECO:0007669"/>
    <property type="project" value="InterPro"/>
</dbReference>
<dbReference type="PRINTS" id="PR01398">
    <property type="entry name" value="ISCHRISMTASE"/>
</dbReference>
<reference evidence="3 4" key="1">
    <citation type="submission" date="2018-06" db="EMBL/GenBank/DDBJ databases">
        <title>Extensive metabolic versatility and redundancy in microbially diverse, dynamic hydrothermal sediments.</title>
        <authorList>
            <person name="Dombrowski N."/>
            <person name="Teske A."/>
            <person name="Baker B.J."/>
        </authorList>
    </citation>
    <scope>NUCLEOTIDE SEQUENCE [LARGE SCALE GENOMIC DNA]</scope>
    <source>
        <strain evidence="3">B66_G16</strain>
    </source>
</reference>
<dbReference type="EMBL" id="QMQV01000006">
    <property type="protein sequence ID" value="RLE50410.1"/>
    <property type="molecule type" value="Genomic_DNA"/>
</dbReference>
<sequence length="184" mass="20880">MARYAVLVIDMLEEFVHGRLGCDAAKDIIPKLKTLLDEARRHGIPIIYCNDAHIRGVDREFELWGEHAVVGSPEAEVVAELKPMEKDFVVQKRRYSGFFETSLDLLLRELGVDVLILTGIHTHICVQHTAADAFYRGYKLMVVRDCTAALTLEDHERALEYMRKVYGASIVSLDKVKSLFKSMS</sequence>
<protein>
    <submittedName>
        <fullName evidence="3">Cysteine hydrolase</fullName>
    </submittedName>
</protein>
<comment type="caution">
    <text evidence="3">The sequence shown here is derived from an EMBL/GenBank/DDBJ whole genome shotgun (WGS) entry which is preliminary data.</text>
</comment>
<dbReference type="InterPro" id="IPR050272">
    <property type="entry name" value="Isochorismatase-like_hydrls"/>
</dbReference>
<organism evidence="3 4">
    <name type="scientific">Thermoproteota archaeon</name>
    <dbReference type="NCBI Taxonomy" id="2056631"/>
    <lineage>
        <taxon>Archaea</taxon>
        <taxon>Thermoproteota</taxon>
    </lineage>
</organism>
<dbReference type="PANTHER" id="PTHR43540:SF6">
    <property type="entry name" value="ISOCHORISMATASE-LIKE DOMAIN-CONTAINING PROTEIN"/>
    <property type="match status" value="1"/>
</dbReference>
<accession>A0A497EUM3</accession>
<dbReference type="Proteomes" id="UP000278475">
    <property type="component" value="Unassembled WGS sequence"/>
</dbReference>